<accession>A0A9P0FH50</accession>
<keyword evidence="3" id="KW-1185">Reference proteome</keyword>
<feature type="compositionally biased region" description="Basic and acidic residues" evidence="1">
    <location>
        <begin position="1146"/>
        <end position="1155"/>
    </location>
</feature>
<dbReference type="Proteomes" id="UP001154078">
    <property type="component" value="Chromosome 4"/>
</dbReference>
<gene>
    <name evidence="2" type="ORF">MELIAE_LOCUS7257</name>
</gene>
<feature type="region of interest" description="Disordered" evidence="1">
    <location>
        <begin position="1392"/>
        <end position="1412"/>
    </location>
</feature>
<feature type="compositionally biased region" description="Basic and acidic residues" evidence="1">
    <location>
        <begin position="1005"/>
        <end position="1023"/>
    </location>
</feature>
<evidence type="ECO:0000313" key="2">
    <source>
        <dbReference type="EMBL" id="CAH0556055.1"/>
    </source>
</evidence>
<evidence type="ECO:0000256" key="1">
    <source>
        <dbReference type="SAM" id="MobiDB-lite"/>
    </source>
</evidence>
<sequence>MSNAKERCKIYTDSKLSIQKILSKKDDIDENVIKNQLILIKNDLISPKDESVRRSALEMLEFLVDNVKSVILETEVIKLVNSQILSQNTKDCIVLALKESIFKSVQNDTFNLTQLLALWKNQNILKLVSIIEELFKEDLSKEMTKKVFLNNIIPDLMNINTNNEIRNVLIVTAYKLIHLVPSSELTTADYQEFVKSVTNTYIKSISELREKDYENWHKLWIFIVRFCGVNMHNTMELTNKLLRVVEYAFRNQNCDQRLKGYDCWKELIDNASLNPQYLTSSKHIKLLITPLKAKFSKQAQLIVKRFEVFVYLLSKLGNKAVMCLNEFLEFCFGPVGKNSDPNKTGQGKTLDTLWERSISVLLELLGHDDHCLVKECNFDSPVINGENIDGLCHIISKSIQECSLILKNDTFDSKREVLIQCLWRSLFNIITQATEDKIEICTEILVPILKNLKKEDKDVHIKNCVFPTIFSAIIIKDTYFTKLILTKASNILLPFIFENNTNINYDYKLFQNIITNTLVNKDIFQEFLNYFGKSKINDEINLPLCCDSWIAFYSCVALEVHNFENSNFYSYLLWPLNYFNQMSNVQLKDIKNAWVNLYLKLTKNSYTDKINILREIEKLFKQNPMLISNIVLSIMLITQFETDFNKHFVQKIMDLVALCLVLPNLKKDDELKLTDVVAHYLESHLKVYSESDNEEAISKICVCLEHVLKIHKNFDILESLQNLIVALQPKLKSLFSKSFSKLIFTLYSDQSDLNNPTAKTMQKIMLLLDGEVSELPKTPKFPTPFKISTPPSSRSTKIANLLKNTPTTPKQSKPSMLTLFGKKVESPNSVKVKGSQLNNTPIRVKEIIMKGSPKTPKEKLVPSIDDESNSQFVAIDTEIKFRPEKLNDHQKEVLQKRREDIPALYQDLSQSQSQDIFNKNNSNSNSVMEKENKSSNAQDVSETSIDTSEEKVTIIENNEVSSTKDVENSLQSSKSDSPKSPKRTNSPKSQKADESSKKNKSSKTLAEEEKKRKIEAELKKLKMDIVAPDQFLLSTPRRSRKKPSNKDEEKPKKPSPEVGKRKSIAATLEIKEATTTADKRRKSTGSMGEISVAKVEPKRGRGKKGKNAEKEVTTTNKDVEIISKTEEQTKQGVKRGSEDLEDFPEEPVKKAKLTDSDTEDIIESSQEPSVCFTPISSPKKNKETLENVSNIDEEIEVAQPGDVMETQDIISNEFTKDMTPPQENLNITEVNEEAPQANVSLADTITQTESDPCNVPMNLNPAIIKLDLPKKIEMTESEQFVSNMDTVSLLSDMMAPDLEITMENDKKEDLQSSPITVHTPTKNTELLNVTKDISPIPEKMNSEEAQAPQSNEEVNDFCFLEATVHSPDKEEKKKEEAPCKISERMQKLVQGQFESPVSTHRRKQNRMSISPSASRIRKLMSPFGYGKVNLQSEFINSTTNEEKVDLFKFSKERPSLNGTPERSILKKKMSEHVDDGVSPGGKRKRVHFTYPTTTSKKVYLKPIDPEDMRLELINKNQGDTIIDFRDYIHEQHEADDTFECIYPLLKDCTQSIKCLFARVDSSYQKFMKFNLVTIGDLASLPEQEIFNLPFKPPVITNTFKALHSYHIVKILKEELAQEKTCKIEIDENNVESKHATFILYPELAKCYDLVENLFRKMKNLDLILWRSKLKEYGIKLVCDLVAISESKILRLPFKGPIVSNVYQALDFYYQQKLDNDVSIKDVCITLPLDDDDSDCIYPKLAHSGEPIELLFNNSENIGCVLEKLTEINIKTIGNLAVLTQDAILSLPIKSTSVLSIYKALDKFYARIAQEDKSKVSQESIHANSKTTQVNLEENDEDVLSKILAKDSINIISIMSKNQVENLVDYCVKSNKISEKHFKTVVENFIKSDGMEKIFNIISDAIESNEDESIYFDCILRHSVDKKPLIALVEKRTLLEIKECLQELISKEKHTKREVLDGCLLPLISNPNDIRTYFKNLNVVQLGDTIVKYVKPKDLDQFINRLYQSYESEILSVVDRRKVLQNSTQKELCLEVTQRKVDEMVECHESIVNKLLENGEYKALETVFKNVSSKLSKSTVRDLFVEFLKNIDL</sequence>
<evidence type="ECO:0000313" key="3">
    <source>
        <dbReference type="Proteomes" id="UP001154078"/>
    </source>
</evidence>
<dbReference type="GO" id="GO:0000723">
    <property type="term" value="P:telomere maintenance"/>
    <property type="evidence" value="ECO:0007669"/>
    <property type="project" value="TreeGrafter"/>
</dbReference>
<feature type="compositionally biased region" description="Polar residues" evidence="1">
    <location>
        <begin position="915"/>
        <end position="927"/>
    </location>
</feature>
<feature type="compositionally biased region" description="Basic and acidic residues" evidence="1">
    <location>
        <begin position="1044"/>
        <end position="1060"/>
    </location>
</feature>
<feature type="region of interest" description="Disordered" evidence="1">
    <location>
        <begin position="909"/>
        <end position="1167"/>
    </location>
</feature>
<dbReference type="OrthoDB" id="5399929at2759"/>
<dbReference type="EMBL" id="OV121135">
    <property type="protein sequence ID" value="CAH0556055.1"/>
    <property type="molecule type" value="Genomic_DNA"/>
</dbReference>
<dbReference type="PANTHER" id="PTHR22928:SF3">
    <property type="entry name" value="TELOMERE-ASSOCIATED PROTEIN RIF1"/>
    <property type="match status" value="1"/>
</dbReference>
<evidence type="ECO:0008006" key="4">
    <source>
        <dbReference type="Google" id="ProtNLM"/>
    </source>
</evidence>
<name>A0A9P0FH50_BRAAE</name>
<proteinExistence type="predicted"/>
<feature type="compositionally biased region" description="Polar residues" evidence="1">
    <location>
        <begin position="934"/>
        <end position="946"/>
    </location>
</feature>
<feature type="compositionally biased region" description="Basic and acidic residues" evidence="1">
    <location>
        <begin position="1106"/>
        <end position="1129"/>
    </location>
</feature>
<reference evidence="2" key="1">
    <citation type="submission" date="2021-12" db="EMBL/GenBank/DDBJ databases">
        <authorList>
            <person name="King R."/>
        </authorList>
    </citation>
    <scope>NUCLEOTIDE SEQUENCE</scope>
</reference>
<protein>
    <recommendedName>
        <fullName evidence="4">Telomere-associated protein RIF1</fullName>
    </recommendedName>
</protein>
<organism evidence="2 3">
    <name type="scientific">Brassicogethes aeneus</name>
    <name type="common">Rape pollen beetle</name>
    <name type="synonym">Meligethes aeneus</name>
    <dbReference type="NCBI Taxonomy" id="1431903"/>
    <lineage>
        <taxon>Eukaryota</taxon>
        <taxon>Metazoa</taxon>
        <taxon>Ecdysozoa</taxon>
        <taxon>Arthropoda</taxon>
        <taxon>Hexapoda</taxon>
        <taxon>Insecta</taxon>
        <taxon>Pterygota</taxon>
        <taxon>Neoptera</taxon>
        <taxon>Endopterygota</taxon>
        <taxon>Coleoptera</taxon>
        <taxon>Polyphaga</taxon>
        <taxon>Cucujiformia</taxon>
        <taxon>Nitidulidae</taxon>
        <taxon>Meligethinae</taxon>
        <taxon>Brassicogethes</taxon>
    </lineage>
</organism>
<dbReference type="GO" id="GO:0005634">
    <property type="term" value="C:nucleus"/>
    <property type="evidence" value="ECO:0007669"/>
    <property type="project" value="TreeGrafter"/>
</dbReference>
<dbReference type="GO" id="GO:0140445">
    <property type="term" value="C:chromosome, telomeric repeat region"/>
    <property type="evidence" value="ECO:0007669"/>
    <property type="project" value="TreeGrafter"/>
</dbReference>
<dbReference type="PANTHER" id="PTHR22928">
    <property type="entry name" value="TELOMERE-ASSOCIATED PROTEIN RIF1"/>
    <property type="match status" value="1"/>
</dbReference>